<dbReference type="Gene3D" id="1.20.120.1200">
    <property type="entry name" value="NADH-ubiquinone/plastoquinone oxidoreductase chain 6, subunit NuoJ"/>
    <property type="match status" value="1"/>
</dbReference>
<dbReference type="PANTHER" id="PTHR33269:SF19">
    <property type="entry name" value="NADH-QUINONE OXIDOREDUCTASE SUBUNIT J"/>
    <property type="match status" value="1"/>
</dbReference>
<feature type="transmembrane region" description="Helical" evidence="1">
    <location>
        <begin position="67"/>
        <end position="88"/>
    </location>
</feature>
<dbReference type="AlphaFoldDB" id="A0A5C5BD48"/>
<feature type="compositionally biased region" description="Basic and acidic residues" evidence="2">
    <location>
        <begin position="301"/>
        <end position="312"/>
    </location>
</feature>
<name>A0A5C5BD48_9MICO</name>
<dbReference type="InterPro" id="IPR001457">
    <property type="entry name" value="NADH_UbQ/plastoQ_OxRdtase_su6"/>
</dbReference>
<dbReference type="RefSeq" id="WP_139987080.1">
    <property type="nucleotide sequence ID" value="NZ_DAMDJA010000004.1"/>
</dbReference>
<evidence type="ECO:0000256" key="2">
    <source>
        <dbReference type="SAM" id="MobiDB-lite"/>
    </source>
</evidence>
<keyword evidence="1" id="KW-0520">NAD</keyword>
<dbReference type="InterPro" id="IPR042106">
    <property type="entry name" value="Nuo/plastoQ_OxRdtase_6_NuoJ"/>
</dbReference>
<feature type="transmembrane region" description="Helical" evidence="1">
    <location>
        <begin position="100"/>
        <end position="128"/>
    </location>
</feature>
<dbReference type="Pfam" id="PF00499">
    <property type="entry name" value="Oxidored_q3"/>
    <property type="match status" value="1"/>
</dbReference>
<comment type="catalytic activity">
    <reaction evidence="1">
        <text>a quinone + NADH + 5 H(+)(in) = a quinol + NAD(+) + 4 H(+)(out)</text>
        <dbReference type="Rhea" id="RHEA:57888"/>
        <dbReference type="ChEBI" id="CHEBI:15378"/>
        <dbReference type="ChEBI" id="CHEBI:24646"/>
        <dbReference type="ChEBI" id="CHEBI:57540"/>
        <dbReference type="ChEBI" id="CHEBI:57945"/>
        <dbReference type="ChEBI" id="CHEBI:132124"/>
    </reaction>
</comment>
<feature type="transmembrane region" description="Helical" evidence="1">
    <location>
        <begin position="148"/>
        <end position="169"/>
    </location>
</feature>
<accession>A0A5C5BD48</accession>
<keyword evidence="1" id="KW-0472">Membrane</keyword>
<keyword evidence="3" id="KW-0560">Oxidoreductase</keyword>
<dbReference type="GO" id="GO:0008137">
    <property type="term" value="F:NADH dehydrogenase (ubiquinone) activity"/>
    <property type="evidence" value="ECO:0007669"/>
    <property type="project" value="UniProtKB-UniRule"/>
</dbReference>
<feature type="transmembrane region" description="Helical" evidence="1">
    <location>
        <begin position="37"/>
        <end position="55"/>
    </location>
</feature>
<keyword evidence="1" id="KW-1003">Cell membrane</keyword>
<comment type="function">
    <text evidence="1">NDH-1 shuttles electrons from NADH, via FMN and iron-sulfur (Fe-S) centers, to quinones in the respiratory chain. Couples the redox reaction to proton translocation (for every two electrons transferred, four hydrogen ions are translocated across the cytoplasmic membrane), and thus conserves the redox energy in a proton gradient.</text>
</comment>
<dbReference type="EC" id="7.1.1.-" evidence="1"/>
<dbReference type="PANTHER" id="PTHR33269">
    <property type="entry name" value="NADH-UBIQUINONE OXIDOREDUCTASE CHAIN 6"/>
    <property type="match status" value="1"/>
</dbReference>
<sequence length="312" mass="31958">MDTAVGTGAEAVIFWVIGPLMVIAALALLFARKPVHAAVGLIFVMIGMAFLYTTLEAPFLGVAQVVVYTGAIMILFVFVLMLVGVDAADSVAETIAGQRAIAVLLAVGLAAVLIGVVVTATLPTAVGLTDANAGTNPVGVAHEIFGKTVFALELVGVLLVIAALGAITLTHKEALSPARNQQAAVRLRQRAYARGEGSQVLTPLPAPGVYATHNAADVPALDPQGNPIDVSVPRVLRIRGQELAPSAVDGHVAEIAQGAYLQPRPTSFGELAGETQDPPTQSTASGPAADDPTASGPTAHETTRNTAEETQS</sequence>
<keyword evidence="1" id="KW-0874">Quinone</keyword>
<dbReference type="OrthoDB" id="13239at2"/>
<reference evidence="3 4" key="1">
    <citation type="submission" date="2019-06" db="EMBL/GenBank/DDBJ databases">
        <title>Draft genome sequence of Miniimonas arenae KCTC 19750T isolated from sea sand.</title>
        <authorList>
            <person name="Park S.-J."/>
        </authorList>
    </citation>
    <scope>NUCLEOTIDE SEQUENCE [LARGE SCALE GENOMIC DNA]</scope>
    <source>
        <strain evidence="3 4">KCTC 19750</strain>
    </source>
</reference>
<feature type="region of interest" description="Disordered" evidence="2">
    <location>
        <begin position="264"/>
        <end position="312"/>
    </location>
</feature>
<evidence type="ECO:0000313" key="3">
    <source>
        <dbReference type="EMBL" id="TNU73776.1"/>
    </source>
</evidence>
<comment type="subcellular location">
    <subcellularLocation>
        <location evidence="1">Cell membrane</location>
        <topology evidence="1">Multi-pass membrane protein</topology>
    </subcellularLocation>
</comment>
<dbReference type="GO" id="GO:0016491">
    <property type="term" value="F:oxidoreductase activity"/>
    <property type="evidence" value="ECO:0007669"/>
    <property type="project" value="UniProtKB-KW"/>
</dbReference>
<dbReference type="Proteomes" id="UP000313849">
    <property type="component" value="Unassembled WGS sequence"/>
</dbReference>
<comment type="similarity">
    <text evidence="1">Belongs to the complex I subunit 6 family.</text>
</comment>
<keyword evidence="1" id="KW-0812">Transmembrane</keyword>
<comment type="caution">
    <text evidence="3">The sequence shown here is derived from an EMBL/GenBank/DDBJ whole genome shotgun (WGS) entry which is preliminary data.</text>
</comment>
<dbReference type="GO" id="GO:0048038">
    <property type="term" value="F:quinone binding"/>
    <property type="evidence" value="ECO:0007669"/>
    <property type="project" value="UniProtKB-UniRule"/>
</dbReference>
<evidence type="ECO:0000256" key="1">
    <source>
        <dbReference type="RuleBase" id="RU004429"/>
    </source>
</evidence>
<gene>
    <name evidence="3" type="ORF">FH969_09575</name>
</gene>
<protein>
    <recommendedName>
        <fullName evidence="1">NADH-quinone oxidoreductase subunit J</fullName>
        <ecNumber evidence="1">7.1.1.-</ecNumber>
    </recommendedName>
</protein>
<dbReference type="NCBIfam" id="NF005165">
    <property type="entry name" value="PRK06638.1-5"/>
    <property type="match status" value="1"/>
</dbReference>
<dbReference type="EMBL" id="VENP01000033">
    <property type="protein sequence ID" value="TNU73776.1"/>
    <property type="molecule type" value="Genomic_DNA"/>
</dbReference>
<keyword evidence="1" id="KW-1133">Transmembrane helix</keyword>
<proteinExistence type="inferred from homology"/>
<dbReference type="GO" id="GO:0005886">
    <property type="term" value="C:plasma membrane"/>
    <property type="evidence" value="ECO:0007669"/>
    <property type="project" value="UniProtKB-SubCell"/>
</dbReference>
<keyword evidence="4" id="KW-1185">Reference proteome</keyword>
<evidence type="ECO:0000313" key="4">
    <source>
        <dbReference type="Proteomes" id="UP000313849"/>
    </source>
</evidence>
<feature type="transmembrane region" description="Helical" evidence="1">
    <location>
        <begin position="12"/>
        <end position="30"/>
    </location>
</feature>
<organism evidence="3 4">
    <name type="scientific">Miniimonas arenae</name>
    <dbReference type="NCBI Taxonomy" id="676201"/>
    <lineage>
        <taxon>Bacteria</taxon>
        <taxon>Bacillati</taxon>
        <taxon>Actinomycetota</taxon>
        <taxon>Actinomycetes</taxon>
        <taxon>Micrococcales</taxon>
        <taxon>Beutenbergiaceae</taxon>
        <taxon>Miniimonas</taxon>
    </lineage>
</organism>